<keyword evidence="3" id="KW-1185">Reference proteome</keyword>
<name>A0ABQ3MVX5_9PSEU</name>
<gene>
    <name evidence="2" type="ORF">GCM10017774_92970</name>
</gene>
<dbReference type="InterPro" id="IPR026467">
    <property type="entry name" value="Ser/Gly_Cys_C_dom"/>
</dbReference>
<proteinExistence type="predicted"/>
<dbReference type="NCBIfam" id="TIGR04222">
    <property type="entry name" value="near_uncomplex"/>
    <property type="match status" value="1"/>
</dbReference>
<comment type="caution">
    <text evidence="2">The sequence shown here is derived from an EMBL/GenBank/DDBJ whole genome shotgun (WGS) entry which is preliminary data.</text>
</comment>
<keyword evidence="1" id="KW-0812">Transmembrane</keyword>
<evidence type="ECO:0000313" key="3">
    <source>
        <dbReference type="Proteomes" id="UP000605568"/>
    </source>
</evidence>
<feature type="transmembrane region" description="Helical" evidence="1">
    <location>
        <begin position="176"/>
        <end position="193"/>
    </location>
</feature>
<feature type="transmembrane region" description="Helical" evidence="1">
    <location>
        <begin position="152"/>
        <end position="170"/>
    </location>
</feature>
<feature type="transmembrane region" description="Helical" evidence="1">
    <location>
        <begin position="15"/>
        <end position="34"/>
    </location>
</feature>
<dbReference type="EMBL" id="BNAR01000032">
    <property type="protein sequence ID" value="GHH63612.1"/>
    <property type="molecule type" value="Genomic_DNA"/>
</dbReference>
<sequence>MPTHWGLSGPEFLQLYWIGLALAVLVAIVVRVRVRAGHSTQPVRSLDMDELAYLAGGPRRVVETSIARLLTAGELRTSRRGTVQATSATQSLNQVDRAVITDSQRYTNRTVNLMIPAVAKEGVVTGIGRRLEDMGLLVNADVAKSAVRKGSVVLWVLLAVGIARWVNGIVVGAPVGWLTFQLVVTGLLILILTRRTKKVVRTSKGNSVLQAARASNSSKARAGSLDEVMYTGAAGAVLFGGLMVYPDLAVRSSLLASSGSAGYSASTNSACSVGSSSCSGGSSCGGGGGGGGCGGGCGGGGS</sequence>
<evidence type="ECO:0008006" key="4">
    <source>
        <dbReference type="Google" id="ProtNLM"/>
    </source>
</evidence>
<dbReference type="RefSeq" id="WP_191305851.1">
    <property type="nucleotide sequence ID" value="NZ_BNAR01000032.1"/>
</dbReference>
<feature type="transmembrane region" description="Helical" evidence="1">
    <location>
        <begin position="228"/>
        <end position="245"/>
    </location>
</feature>
<reference evidence="3" key="1">
    <citation type="journal article" date="2019" name="Int. J. Syst. Evol. Microbiol.">
        <title>The Global Catalogue of Microorganisms (GCM) 10K type strain sequencing project: providing services to taxonomists for standard genome sequencing and annotation.</title>
        <authorList>
            <consortium name="The Broad Institute Genomics Platform"/>
            <consortium name="The Broad Institute Genome Sequencing Center for Infectious Disease"/>
            <person name="Wu L."/>
            <person name="Ma J."/>
        </authorList>
    </citation>
    <scope>NUCLEOTIDE SEQUENCE [LARGE SCALE GENOMIC DNA]</scope>
    <source>
        <strain evidence="3">CGMCC 4.7367</strain>
    </source>
</reference>
<evidence type="ECO:0000256" key="1">
    <source>
        <dbReference type="SAM" id="Phobius"/>
    </source>
</evidence>
<evidence type="ECO:0000313" key="2">
    <source>
        <dbReference type="EMBL" id="GHH63612.1"/>
    </source>
</evidence>
<keyword evidence="1" id="KW-0472">Membrane</keyword>
<protein>
    <recommendedName>
        <fullName evidence="4">TIGR04222 domain-containing protein</fullName>
    </recommendedName>
</protein>
<organism evidence="2 3">
    <name type="scientific">Lentzea cavernae</name>
    <dbReference type="NCBI Taxonomy" id="2020703"/>
    <lineage>
        <taxon>Bacteria</taxon>
        <taxon>Bacillati</taxon>
        <taxon>Actinomycetota</taxon>
        <taxon>Actinomycetes</taxon>
        <taxon>Pseudonocardiales</taxon>
        <taxon>Pseudonocardiaceae</taxon>
        <taxon>Lentzea</taxon>
    </lineage>
</organism>
<keyword evidence="1" id="KW-1133">Transmembrane helix</keyword>
<dbReference type="Proteomes" id="UP000605568">
    <property type="component" value="Unassembled WGS sequence"/>
</dbReference>
<accession>A0ABQ3MVX5</accession>